<accession>A0A5T1DMK6</accession>
<dbReference type="InterPro" id="IPR036709">
    <property type="entry name" value="Autotransporte_beta_dom_sf"/>
</dbReference>
<evidence type="ECO:0000313" key="1">
    <source>
        <dbReference type="EMBL" id="EAK8320417.1"/>
    </source>
</evidence>
<dbReference type="GO" id="GO:0019867">
    <property type="term" value="C:outer membrane"/>
    <property type="evidence" value="ECO:0007669"/>
    <property type="project" value="InterPro"/>
</dbReference>
<proteinExistence type="predicted"/>
<organism evidence="1">
    <name type="scientific">Campylobacter jejuni</name>
    <dbReference type="NCBI Taxonomy" id="197"/>
    <lineage>
        <taxon>Bacteria</taxon>
        <taxon>Pseudomonadati</taxon>
        <taxon>Campylobacterota</taxon>
        <taxon>Epsilonproteobacteria</taxon>
        <taxon>Campylobacterales</taxon>
        <taxon>Campylobacteraceae</taxon>
        <taxon>Campylobacter</taxon>
    </lineage>
</organism>
<reference evidence="1" key="1">
    <citation type="submission" date="2019-04" db="EMBL/GenBank/DDBJ databases">
        <authorList>
            <person name="Ashton P.M."/>
            <person name="Dallman T."/>
            <person name="Nair S."/>
            <person name="De Pinna E."/>
            <person name="Peters T."/>
            <person name="Grant K."/>
        </authorList>
    </citation>
    <scope>NUCLEOTIDE SEQUENCE</scope>
    <source>
        <strain evidence="1">OXC2273</strain>
    </source>
</reference>
<dbReference type="InterPro" id="IPR006315">
    <property type="entry name" value="OM_autotransptr_brl_dom"/>
</dbReference>
<dbReference type="AlphaFoldDB" id="A0A5T1DMK6"/>
<name>A0A5T1DMK6_CAMJU</name>
<protein>
    <submittedName>
        <fullName evidence="1">Autotransporter outer membrane beta-barrel domain-containing protein</fullName>
    </submittedName>
</protein>
<sequence length="60" mass="7124">MHKRMGELHNNPYESGVWLRTFGWGTSDEYNSGKYFEIQSGHDKLNEYSNFELYSGVRFL</sequence>
<comment type="caution">
    <text evidence="1">The sequence shown here is derived from an EMBL/GenBank/DDBJ whole genome shotgun (WGS) entry which is preliminary data.</text>
</comment>
<gene>
    <name evidence="1" type="ORF">E7M96_07635</name>
</gene>
<dbReference type="Gene3D" id="2.40.128.130">
    <property type="entry name" value="Autotransporter beta-domain"/>
    <property type="match status" value="1"/>
</dbReference>
<dbReference type="RefSeq" id="WP_032582786.1">
    <property type="nucleotide sequence ID" value="NZ_JAJFYO010000008.1"/>
</dbReference>
<dbReference type="EMBL" id="AACJNO010000008">
    <property type="protein sequence ID" value="EAK8320417.1"/>
    <property type="molecule type" value="Genomic_DNA"/>
</dbReference>
<dbReference type="NCBIfam" id="TIGR01414">
    <property type="entry name" value="autotrans_barl"/>
    <property type="match status" value="1"/>
</dbReference>